<dbReference type="Gene3D" id="3.30.110.60">
    <property type="entry name" value="YhbY-like"/>
    <property type="match status" value="1"/>
</dbReference>
<dbReference type="Proteomes" id="UP000198597">
    <property type="component" value="Unassembled WGS sequence"/>
</dbReference>
<dbReference type="NCBIfam" id="TIGR00253">
    <property type="entry name" value="RNA_bind_YhbY"/>
    <property type="match status" value="1"/>
</dbReference>
<evidence type="ECO:0000313" key="2">
    <source>
        <dbReference type="Proteomes" id="UP000198597"/>
    </source>
</evidence>
<gene>
    <name evidence="1" type="ORF">SAMN04488529_104103</name>
</gene>
<dbReference type="OrthoDB" id="9797519at2"/>
<dbReference type="EMBL" id="FNJM01000004">
    <property type="protein sequence ID" value="SDP35301.1"/>
    <property type="molecule type" value="Genomic_DNA"/>
</dbReference>
<dbReference type="STRING" id="94869.SAMN04488529_104103"/>
<dbReference type="SMART" id="SM01103">
    <property type="entry name" value="CRS1_YhbY"/>
    <property type="match status" value="1"/>
</dbReference>
<dbReference type="Pfam" id="PF01985">
    <property type="entry name" value="CRS1_YhbY"/>
    <property type="match status" value="1"/>
</dbReference>
<organism evidence="1 2">
    <name type="scientific">Clostridium gasigenes</name>
    <dbReference type="NCBI Taxonomy" id="94869"/>
    <lineage>
        <taxon>Bacteria</taxon>
        <taxon>Bacillati</taxon>
        <taxon>Bacillota</taxon>
        <taxon>Clostridia</taxon>
        <taxon>Eubacteriales</taxon>
        <taxon>Clostridiaceae</taxon>
        <taxon>Clostridium</taxon>
    </lineage>
</organism>
<reference evidence="1 2" key="1">
    <citation type="submission" date="2016-10" db="EMBL/GenBank/DDBJ databases">
        <authorList>
            <person name="de Groot N.N."/>
        </authorList>
    </citation>
    <scope>NUCLEOTIDE SEQUENCE [LARGE SCALE GENOMIC DNA]</scope>
    <source>
        <strain evidence="1 2">DSM 12272</strain>
    </source>
</reference>
<dbReference type="GO" id="GO:0003723">
    <property type="term" value="F:RNA binding"/>
    <property type="evidence" value="ECO:0007669"/>
    <property type="project" value="UniProtKB-UniRule"/>
</dbReference>
<accession>A0A1H0S0F4</accession>
<dbReference type="SUPFAM" id="SSF75471">
    <property type="entry name" value="YhbY-like"/>
    <property type="match status" value="1"/>
</dbReference>
<evidence type="ECO:0000313" key="1">
    <source>
        <dbReference type="EMBL" id="SDP35301.1"/>
    </source>
</evidence>
<dbReference type="InterPro" id="IPR001890">
    <property type="entry name" value="RNA-binding_CRM"/>
</dbReference>
<dbReference type="RefSeq" id="WP_089968554.1">
    <property type="nucleotide sequence ID" value="NZ_CP071376.1"/>
</dbReference>
<dbReference type="PROSITE" id="PS51295">
    <property type="entry name" value="CRM"/>
    <property type="match status" value="1"/>
</dbReference>
<dbReference type="AlphaFoldDB" id="A0A1H0S0F4"/>
<dbReference type="InterPro" id="IPR035920">
    <property type="entry name" value="YhbY-like_sf"/>
</dbReference>
<keyword evidence="2" id="KW-1185">Reference proteome</keyword>
<dbReference type="PANTHER" id="PTHR40065">
    <property type="entry name" value="RNA-BINDING PROTEIN YHBY"/>
    <property type="match status" value="1"/>
</dbReference>
<sequence>MLTGKQRAHLRGLANGLSPLFQVGKNGIEENFIKQIKESLEVRELIKIKVLENSGLETRAASDEICRAVGCEGIQAIGSKIVLYKKSSKNPKIEVPEVKKKKK</sequence>
<name>A0A1H0S0F4_9CLOT</name>
<dbReference type="GeneID" id="65308508"/>
<dbReference type="InterPro" id="IPR051925">
    <property type="entry name" value="RNA-binding_domain"/>
</dbReference>
<dbReference type="PANTHER" id="PTHR40065:SF3">
    <property type="entry name" value="RNA-BINDING PROTEIN YHBY"/>
    <property type="match status" value="1"/>
</dbReference>
<proteinExistence type="predicted"/>
<dbReference type="InterPro" id="IPR017924">
    <property type="entry name" value="RNA-binding_YhbY"/>
</dbReference>
<protein>
    <submittedName>
        <fullName evidence="1">RNA-binding protein</fullName>
    </submittedName>
</protein>